<evidence type="ECO:0000256" key="2">
    <source>
        <dbReference type="ARBA" id="ARBA00023186"/>
    </source>
</evidence>
<gene>
    <name evidence="4" type="primary">hscB</name>
    <name evidence="6" type="ORF">CUC53_07230</name>
</gene>
<dbReference type="PANTHER" id="PTHR14021:SF15">
    <property type="entry name" value="IRON-SULFUR CLUSTER CO-CHAPERONE PROTEIN HSCB"/>
    <property type="match status" value="1"/>
</dbReference>
<evidence type="ECO:0000313" key="6">
    <source>
        <dbReference type="EMBL" id="PJG59442.1"/>
    </source>
</evidence>
<dbReference type="GO" id="GO:1990230">
    <property type="term" value="C:iron-sulfur cluster transfer complex"/>
    <property type="evidence" value="ECO:0007669"/>
    <property type="project" value="TreeGrafter"/>
</dbReference>
<organism evidence="6 7">
    <name type="scientific">Aeromonas cavernicola</name>
    <dbReference type="NCBI Taxonomy" id="1006623"/>
    <lineage>
        <taxon>Bacteria</taxon>
        <taxon>Pseudomonadati</taxon>
        <taxon>Pseudomonadota</taxon>
        <taxon>Gammaproteobacteria</taxon>
        <taxon>Aeromonadales</taxon>
        <taxon>Aeromonadaceae</taxon>
        <taxon>Aeromonas</taxon>
    </lineage>
</organism>
<protein>
    <recommendedName>
        <fullName evidence="4">Co-chaperone protein HscB homolog</fullName>
    </recommendedName>
</protein>
<dbReference type="GO" id="GO:0051259">
    <property type="term" value="P:protein complex oligomerization"/>
    <property type="evidence" value="ECO:0007669"/>
    <property type="project" value="InterPro"/>
</dbReference>
<dbReference type="InterPro" id="IPR009073">
    <property type="entry name" value="HscB_oligo_C"/>
</dbReference>
<dbReference type="InterPro" id="IPR001623">
    <property type="entry name" value="DnaJ_domain"/>
</dbReference>
<dbReference type="HAMAP" id="MF_00682">
    <property type="entry name" value="HscB"/>
    <property type="match status" value="1"/>
</dbReference>
<dbReference type="Proteomes" id="UP000235861">
    <property type="component" value="Unassembled WGS sequence"/>
</dbReference>
<dbReference type="GO" id="GO:0001671">
    <property type="term" value="F:ATPase activator activity"/>
    <property type="evidence" value="ECO:0007669"/>
    <property type="project" value="InterPro"/>
</dbReference>
<dbReference type="NCBIfam" id="NF003449">
    <property type="entry name" value="PRK05014.1"/>
    <property type="match status" value="1"/>
</dbReference>
<comment type="subunit">
    <text evidence="4">Interacts with HscA and stimulates its ATPase activity.</text>
</comment>
<evidence type="ECO:0000313" key="7">
    <source>
        <dbReference type="Proteomes" id="UP000235861"/>
    </source>
</evidence>
<feature type="domain" description="J" evidence="5">
    <location>
        <begin position="2"/>
        <end position="74"/>
    </location>
</feature>
<name>A0A2H9U600_9GAMM</name>
<dbReference type="PROSITE" id="PS50076">
    <property type="entry name" value="DNAJ_2"/>
    <property type="match status" value="1"/>
</dbReference>
<evidence type="ECO:0000259" key="5">
    <source>
        <dbReference type="PROSITE" id="PS50076"/>
    </source>
</evidence>
<dbReference type="RefSeq" id="WP_100293533.1">
    <property type="nucleotide sequence ID" value="NZ_PGGC01000064.1"/>
</dbReference>
<evidence type="ECO:0000256" key="4">
    <source>
        <dbReference type="HAMAP-Rule" id="MF_00682"/>
    </source>
</evidence>
<keyword evidence="7" id="KW-1185">Reference proteome</keyword>
<comment type="caution">
    <text evidence="6">The sequence shown here is derived from an EMBL/GenBank/DDBJ whole genome shotgun (WGS) entry which is preliminary data.</text>
</comment>
<dbReference type="InterPro" id="IPR036386">
    <property type="entry name" value="HscB_C_sf"/>
</dbReference>
<reference evidence="6 7" key="1">
    <citation type="submission" date="2017-11" db="EMBL/GenBank/DDBJ databases">
        <title>Draft genome sequence of environmental isolate Aeromonas cavernicola sp. nov. MDC 2508.</title>
        <authorList>
            <person name="Colston S.M."/>
            <person name="Navarro A."/>
            <person name="Martinez-Murcia A.J."/>
            <person name="Graf J."/>
        </authorList>
    </citation>
    <scope>NUCLEOTIDE SEQUENCE [LARGE SCALE GENOMIC DNA]</scope>
    <source>
        <strain evidence="6 7">MDC 2508</strain>
    </source>
</reference>
<dbReference type="Gene3D" id="1.20.1280.20">
    <property type="entry name" value="HscB, C-terminal domain"/>
    <property type="match status" value="1"/>
</dbReference>
<dbReference type="Gene3D" id="1.10.287.110">
    <property type="entry name" value="DnaJ domain"/>
    <property type="match status" value="1"/>
</dbReference>
<dbReference type="SUPFAM" id="SSF46565">
    <property type="entry name" value="Chaperone J-domain"/>
    <property type="match status" value="1"/>
</dbReference>
<evidence type="ECO:0000256" key="3">
    <source>
        <dbReference type="ARBA" id="ARBA00025596"/>
    </source>
</evidence>
<accession>A0A2H9U600</accession>
<dbReference type="SMART" id="SM00271">
    <property type="entry name" value="DnaJ"/>
    <property type="match status" value="1"/>
</dbReference>
<dbReference type="GO" id="GO:0051087">
    <property type="term" value="F:protein-folding chaperone binding"/>
    <property type="evidence" value="ECO:0007669"/>
    <property type="project" value="InterPro"/>
</dbReference>
<dbReference type="NCBIfam" id="TIGR00714">
    <property type="entry name" value="hscB"/>
    <property type="match status" value="1"/>
</dbReference>
<dbReference type="CDD" id="cd06257">
    <property type="entry name" value="DnaJ"/>
    <property type="match status" value="1"/>
</dbReference>
<dbReference type="GO" id="GO:0044571">
    <property type="term" value="P:[2Fe-2S] cluster assembly"/>
    <property type="evidence" value="ECO:0007669"/>
    <property type="project" value="InterPro"/>
</dbReference>
<dbReference type="InterPro" id="IPR004640">
    <property type="entry name" value="HscB"/>
</dbReference>
<keyword evidence="2 4" id="KW-0143">Chaperone</keyword>
<dbReference type="EMBL" id="PGGC01000064">
    <property type="protein sequence ID" value="PJG59442.1"/>
    <property type="molecule type" value="Genomic_DNA"/>
</dbReference>
<comment type="function">
    <text evidence="3 4">Co-chaperone involved in the maturation of iron-sulfur cluster-containing proteins. Seems to help targeting proteins to be folded toward HscA.</text>
</comment>
<dbReference type="InterPro" id="IPR036869">
    <property type="entry name" value="J_dom_sf"/>
</dbReference>
<dbReference type="GO" id="GO:0006457">
    <property type="term" value="P:protein folding"/>
    <property type="evidence" value="ECO:0007669"/>
    <property type="project" value="UniProtKB-UniRule"/>
</dbReference>
<dbReference type="OrthoDB" id="287587at2"/>
<dbReference type="AlphaFoldDB" id="A0A2H9U600"/>
<sequence length="172" mass="20315">MNYFELFGLVECFELDTQQLAQTYRQLQSQYHPDRFATAPEGEQLAAVQRAARINDGFTTLKAPLSRAEYLLSLRGTDLRGEQQTLQDTPFLMQQLMWRERLADLKEEPEPERAIKDFRQEIRHDHQLLMQQLTQMLATGDELRAADYVRKLKFIDKLLEELERFEDSLFES</sequence>
<evidence type="ECO:0000256" key="1">
    <source>
        <dbReference type="ARBA" id="ARBA00010476"/>
    </source>
</evidence>
<dbReference type="PANTHER" id="PTHR14021">
    <property type="entry name" value="IRON-SULFUR CLUSTER CO-CHAPERONE PROTEIN HSCB"/>
    <property type="match status" value="1"/>
</dbReference>
<proteinExistence type="inferred from homology"/>
<dbReference type="Pfam" id="PF07743">
    <property type="entry name" value="HSCB_C"/>
    <property type="match status" value="1"/>
</dbReference>
<dbReference type="SUPFAM" id="SSF47144">
    <property type="entry name" value="HSC20 (HSCB), C-terminal oligomerisation domain"/>
    <property type="match status" value="1"/>
</dbReference>
<comment type="similarity">
    <text evidence="1 4">Belongs to the HscB family.</text>
</comment>